<keyword evidence="2" id="KW-1185">Reference proteome</keyword>
<dbReference type="AlphaFoldDB" id="A0A3L6TGH8"/>
<dbReference type="STRING" id="4540.A0A3L6TGH8"/>
<protein>
    <submittedName>
        <fullName evidence="1">Filament-like plant protein 7</fullName>
    </submittedName>
</protein>
<dbReference type="EMBL" id="PQIB02000001">
    <property type="protein sequence ID" value="RLN38706.1"/>
    <property type="molecule type" value="Genomic_DNA"/>
</dbReference>
<dbReference type="OrthoDB" id="10652090at2759"/>
<name>A0A3L6TGH8_PANMI</name>
<sequence length="182" mass="20493">MNLLDDFAEIEKMEMASGDLNGNAPLASLKKADPAVSGTIPKGHPERVHDIWNLVVHKHEASGESIKPFLMRFRRQSLTIEKIQSYHMTGLKLRRLRLEHLVQVCHDRLHGYAPKSIAEYASGAAKVVLTHTLAVVKSYFPGMDVSLFAEGVSEECTEERFNEYRAEVQDVAHQIVDDLPLF</sequence>
<evidence type="ECO:0000313" key="1">
    <source>
        <dbReference type="EMBL" id="RLN38706.1"/>
    </source>
</evidence>
<accession>A0A3L6TGH8</accession>
<gene>
    <name evidence="1" type="ORF">C2845_PM01G43800</name>
</gene>
<organism evidence="1 2">
    <name type="scientific">Panicum miliaceum</name>
    <name type="common">Proso millet</name>
    <name type="synonym">Broomcorn millet</name>
    <dbReference type="NCBI Taxonomy" id="4540"/>
    <lineage>
        <taxon>Eukaryota</taxon>
        <taxon>Viridiplantae</taxon>
        <taxon>Streptophyta</taxon>
        <taxon>Embryophyta</taxon>
        <taxon>Tracheophyta</taxon>
        <taxon>Spermatophyta</taxon>
        <taxon>Magnoliopsida</taxon>
        <taxon>Liliopsida</taxon>
        <taxon>Poales</taxon>
        <taxon>Poaceae</taxon>
        <taxon>PACMAD clade</taxon>
        <taxon>Panicoideae</taxon>
        <taxon>Panicodae</taxon>
        <taxon>Paniceae</taxon>
        <taxon>Panicinae</taxon>
        <taxon>Panicum</taxon>
        <taxon>Panicum sect. Panicum</taxon>
    </lineage>
</organism>
<reference evidence="2" key="1">
    <citation type="journal article" date="2019" name="Nat. Commun.">
        <title>The genome of broomcorn millet.</title>
        <authorList>
            <person name="Zou C."/>
            <person name="Miki D."/>
            <person name="Li D."/>
            <person name="Tang Q."/>
            <person name="Xiao L."/>
            <person name="Rajput S."/>
            <person name="Deng P."/>
            <person name="Jia W."/>
            <person name="Huang R."/>
            <person name="Zhang M."/>
            <person name="Sun Y."/>
            <person name="Hu J."/>
            <person name="Fu X."/>
            <person name="Schnable P.S."/>
            <person name="Li F."/>
            <person name="Zhang H."/>
            <person name="Feng B."/>
            <person name="Zhu X."/>
            <person name="Liu R."/>
            <person name="Schnable J.C."/>
            <person name="Zhu J.-K."/>
            <person name="Zhang H."/>
        </authorList>
    </citation>
    <scope>NUCLEOTIDE SEQUENCE [LARGE SCALE GENOMIC DNA]</scope>
</reference>
<comment type="caution">
    <text evidence="1">The sequence shown here is derived from an EMBL/GenBank/DDBJ whole genome shotgun (WGS) entry which is preliminary data.</text>
</comment>
<evidence type="ECO:0000313" key="2">
    <source>
        <dbReference type="Proteomes" id="UP000275267"/>
    </source>
</evidence>
<dbReference type="Proteomes" id="UP000275267">
    <property type="component" value="Unassembled WGS sequence"/>
</dbReference>
<proteinExistence type="predicted"/>